<dbReference type="KEGG" id="tact:SG35_030410"/>
<name>A0AAF0C606_9GAMM</name>
<evidence type="ECO:0000313" key="3">
    <source>
        <dbReference type="EMBL" id="WDE02083.1"/>
    </source>
</evidence>
<dbReference type="PANTHER" id="PTHR11060">
    <property type="entry name" value="PROTEIN MEMO1"/>
    <property type="match status" value="1"/>
</dbReference>
<dbReference type="Gene3D" id="3.40.830.10">
    <property type="entry name" value="LigB-like"/>
    <property type="match status" value="1"/>
</dbReference>
<organism evidence="3 4">
    <name type="scientific">Thalassomonas actiniarum</name>
    <dbReference type="NCBI Taxonomy" id="485447"/>
    <lineage>
        <taxon>Bacteria</taxon>
        <taxon>Pseudomonadati</taxon>
        <taxon>Pseudomonadota</taxon>
        <taxon>Gammaproteobacteria</taxon>
        <taxon>Alteromonadales</taxon>
        <taxon>Colwelliaceae</taxon>
        <taxon>Thalassomonas</taxon>
    </lineage>
</organism>
<keyword evidence="4" id="KW-1185">Reference proteome</keyword>
<dbReference type="InterPro" id="IPR002737">
    <property type="entry name" value="MEMO1_fam"/>
</dbReference>
<dbReference type="Proteomes" id="UP000032568">
    <property type="component" value="Chromosome pTact"/>
</dbReference>
<protein>
    <recommendedName>
        <fullName evidence="2">MEMO1 family protein SG35_030410</fullName>
    </recommendedName>
</protein>
<evidence type="ECO:0000256" key="2">
    <source>
        <dbReference type="HAMAP-Rule" id="MF_00055"/>
    </source>
</evidence>
<dbReference type="NCBIfam" id="TIGR04336">
    <property type="entry name" value="AmmeMemoSam_B"/>
    <property type="match status" value="1"/>
</dbReference>
<accession>A0AAF0C606</accession>
<dbReference type="EMBL" id="CP059736">
    <property type="protein sequence ID" value="WDE02083.1"/>
    <property type="molecule type" value="Genomic_DNA"/>
</dbReference>
<dbReference type="RefSeq" id="WP_044835699.1">
    <property type="nucleotide sequence ID" value="NZ_CP059736.1"/>
</dbReference>
<reference evidence="3 4" key="2">
    <citation type="journal article" date="2022" name="Mar. Drugs">
        <title>Bioassay-Guided Fractionation Leads to the Detection of Cholic Acid Generated by the Rare Thalassomonas sp.</title>
        <authorList>
            <person name="Pheiffer F."/>
            <person name="Schneider Y.K."/>
            <person name="Hansen E.H."/>
            <person name="Andersen J.H."/>
            <person name="Isaksson J."/>
            <person name="Busche T."/>
            <person name="R C."/>
            <person name="Kalinowski J."/>
            <person name="Zyl L.V."/>
            <person name="Trindade M."/>
        </authorList>
    </citation>
    <scope>NUCLEOTIDE SEQUENCE [LARGE SCALE GENOMIC DNA]</scope>
    <source>
        <strain evidence="3 4">A5K-106</strain>
    </source>
</reference>
<dbReference type="AlphaFoldDB" id="A0AAF0C606"/>
<reference evidence="3 4" key="1">
    <citation type="journal article" date="2015" name="Genome Announc.">
        <title>Draft Genome Sequences of Marine Isolates of Thalassomonas viridans and Thalassomonas actiniarum.</title>
        <authorList>
            <person name="Olonade I."/>
            <person name="van Zyl L.J."/>
            <person name="Trindade M."/>
        </authorList>
    </citation>
    <scope>NUCLEOTIDE SEQUENCE [LARGE SCALE GENOMIC DNA]</scope>
    <source>
        <strain evidence="3 4">A5K-106</strain>
    </source>
</reference>
<proteinExistence type="inferred from homology"/>
<dbReference type="CDD" id="cd07361">
    <property type="entry name" value="MEMO_like"/>
    <property type="match status" value="1"/>
</dbReference>
<gene>
    <name evidence="3" type="primary">amrB</name>
    <name evidence="3" type="ORF">SG35_030410</name>
</gene>
<dbReference type="HAMAP" id="MF_00055">
    <property type="entry name" value="MEMO1"/>
    <property type="match status" value="1"/>
</dbReference>
<comment type="similarity">
    <text evidence="1 2">Belongs to the MEMO1 family.</text>
</comment>
<dbReference type="PANTHER" id="PTHR11060:SF0">
    <property type="entry name" value="PROTEIN MEMO1"/>
    <property type="match status" value="1"/>
</dbReference>
<evidence type="ECO:0000313" key="4">
    <source>
        <dbReference type="Proteomes" id="UP000032568"/>
    </source>
</evidence>
<evidence type="ECO:0000256" key="1">
    <source>
        <dbReference type="ARBA" id="ARBA00006315"/>
    </source>
</evidence>
<sequence length="259" mass="28701">MKDRNPVVAGSFYPESPQELKQDLGQMLDPFPSSETFPKGLIVPHAGYCYSGSIAASGYATLKHFKDTIKRVILLGPSHRVYLQGCAVPHYDFFSTPLGKVRVDEQACRQLVDAGLLVQQDQPHALEHSLEVQLPFLQTCLDDFQLVPIVVGEASPQEVSKILDVFSDNPENIIVVSSDMSHYHSDQEARVLDQKTIEAILAFNLDIQPYDACGCHAVNGLLDFALREDWHIKLLEHGNSGDTSGDRSKVVGYASFILY</sequence>
<dbReference type="Pfam" id="PF01875">
    <property type="entry name" value="Memo"/>
    <property type="match status" value="1"/>
</dbReference>